<evidence type="ECO:0000256" key="6">
    <source>
        <dbReference type="SAM" id="MobiDB-lite"/>
    </source>
</evidence>
<feature type="transmembrane region" description="Helical" evidence="7">
    <location>
        <begin position="199"/>
        <end position="228"/>
    </location>
</feature>
<evidence type="ECO:0000256" key="3">
    <source>
        <dbReference type="ARBA" id="ARBA00009295"/>
    </source>
</evidence>
<comment type="subcellular location">
    <subcellularLocation>
        <location evidence="1">Membrane</location>
    </subcellularLocation>
</comment>
<dbReference type="InterPro" id="IPR012171">
    <property type="entry name" value="Fatty_acid_desaturase"/>
</dbReference>
<evidence type="ECO:0000256" key="7">
    <source>
        <dbReference type="SAM" id="Phobius"/>
    </source>
</evidence>
<evidence type="ECO:0000256" key="5">
    <source>
        <dbReference type="ARBA" id="ARBA00023136"/>
    </source>
</evidence>
<evidence type="ECO:0000259" key="9">
    <source>
        <dbReference type="Pfam" id="PF11960"/>
    </source>
</evidence>
<dbReference type="PANTHER" id="PTHR32100">
    <property type="entry name" value="OMEGA-6 FATTY ACID DESATURASE, CHLOROPLASTIC"/>
    <property type="match status" value="1"/>
</dbReference>
<feature type="domain" description="Fatty acid desaturase" evidence="8">
    <location>
        <begin position="212"/>
        <end position="442"/>
    </location>
</feature>
<evidence type="ECO:0000259" key="8">
    <source>
        <dbReference type="Pfam" id="PF00487"/>
    </source>
</evidence>
<name>M7YGM7_TRIUA</name>
<feature type="domain" description="Fatty acid desaturase N-terminal" evidence="9">
    <location>
        <begin position="114"/>
        <end position="177"/>
    </location>
</feature>
<keyword evidence="4" id="KW-0560">Oxidoreductase</keyword>
<dbReference type="GO" id="GO:0016020">
    <property type="term" value="C:membrane"/>
    <property type="evidence" value="ECO:0007669"/>
    <property type="project" value="UniProtKB-SubCell"/>
</dbReference>
<dbReference type="eggNOG" id="ENOG502QQNB">
    <property type="taxonomic scope" value="Eukaryota"/>
</dbReference>
<dbReference type="GO" id="GO:0016717">
    <property type="term" value="F:oxidoreductase activity, acting on paired donors, with oxidation of a pair of donors resulting in the reduction of molecular oxygen to two molecules of water"/>
    <property type="evidence" value="ECO:0007669"/>
    <property type="project" value="InterPro"/>
</dbReference>
<dbReference type="CDD" id="cd03507">
    <property type="entry name" value="Delta12-FADS-like"/>
    <property type="match status" value="1"/>
</dbReference>
<protein>
    <submittedName>
        <fullName evidence="10">Omega-6 fatty acid desaturase, endoplasmic reticulum isozyme 2</fullName>
    </submittedName>
</protein>
<dbReference type="EMBL" id="KD280494">
    <property type="protein sequence ID" value="EMS45906.1"/>
    <property type="molecule type" value="Genomic_DNA"/>
</dbReference>
<keyword evidence="5 7" id="KW-0472">Membrane</keyword>
<evidence type="ECO:0000256" key="1">
    <source>
        <dbReference type="ARBA" id="ARBA00004370"/>
    </source>
</evidence>
<evidence type="ECO:0000256" key="4">
    <source>
        <dbReference type="ARBA" id="ARBA00023002"/>
    </source>
</evidence>
<dbReference type="InterPro" id="IPR005804">
    <property type="entry name" value="FA_desaturase_dom"/>
</dbReference>
<dbReference type="Pfam" id="PF00487">
    <property type="entry name" value="FA_desaturase"/>
    <property type="match status" value="1"/>
</dbReference>
<dbReference type="GO" id="GO:0006629">
    <property type="term" value="P:lipid metabolic process"/>
    <property type="evidence" value="ECO:0007669"/>
    <property type="project" value="InterPro"/>
</dbReference>
<dbReference type="OMA" id="DTVFVPW"/>
<feature type="compositionally biased region" description="Basic and acidic residues" evidence="6">
    <location>
        <begin position="92"/>
        <end position="104"/>
    </location>
</feature>
<reference evidence="10" key="1">
    <citation type="journal article" date="2013" name="Nature">
        <title>Draft genome of the wheat A-genome progenitor Triticum urartu.</title>
        <authorList>
            <person name="Ling H.Q."/>
            <person name="Zhao S."/>
            <person name="Liu D."/>
            <person name="Wang J."/>
            <person name="Sun H."/>
            <person name="Zhang C."/>
            <person name="Fan H."/>
            <person name="Li D."/>
            <person name="Dong L."/>
            <person name="Tao Y."/>
            <person name="Gao C."/>
            <person name="Wu H."/>
            <person name="Li Y."/>
            <person name="Cui Y."/>
            <person name="Guo X."/>
            <person name="Zheng S."/>
            <person name="Wang B."/>
            <person name="Yu K."/>
            <person name="Liang Q."/>
            <person name="Yang W."/>
            <person name="Lou X."/>
            <person name="Chen J."/>
            <person name="Feng M."/>
            <person name="Jian J."/>
            <person name="Zhang X."/>
            <person name="Luo G."/>
            <person name="Jiang Y."/>
            <person name="Liu J."/>
            <person name="Wang Z."/>
            <person name="Sha Y."/>
            <person name="Zhang B."/>
            <person name="Wu H."/>
            <person name="Tang D."/>
            <person name="Shen Q."/>
            <person name="Xue P."/>
            <person name="Zou S."/>
            <person name="Wang X."/>
            <person name="Liu X."/>
            <person name="Wang F."/>
            <person name="Yang Y."/>
            <person name="An X."/>
            <person name="Dong Z."/>
            <person name="Zhang K."/>
            <person name="Zhang X."/>
            <person name="Luo M.C."/>
            <person name="Dvorak J."/>
            <person name="Tong Y."/>
            <person name="Wang J."/>
            <person name="Yang H."/>
            <person name="Li Z."/>
            <person name="Wang D."/>
            <person name="Zhang A."/>
            <person name="Wang J."/>
        </authorList>
    </citation>
    <scope>NUCLEOTIDE SEQUENCE</scope>
</reference>
<accession>M7YGM7</accession>
<dbReference type="Pfam" id="PF11960">
    <property type="entry name" value="DUF3474"/>
    <property type="match status" value="1"/>
</dbReference>
<gene>
    <name evidence="10" type="ORF">TRIUR3_34356</name>
</gene>
<dbReference type="STRING" id="4572.M7YGM7"/>
<dbReference type="AlphaFoldDB" id="M7YGM7"/>
<evidence type="ECO:0000256" key="2">
    <source>
        <dbReference type="ARBA" id="ARBA00005189"/>
    </source>
</evidence>
<comment type="similarity">
    <text evidence="3">Belongs to the fatty acid desaturase type 1 family.</text>
</comment>
<feature type="region of interest" description="Disordered" evidence="6">
    <location>
        <begin position="92"/>
        <end position="118"/>
    </location>
</feature>
<keyword evidence="7" id="KW-0812">Transmembrane</keyword>
<feature type="transmembrane region" description="Helical" evidence="7">
    <location>
        <begin position="322"/>
        <end position="347"/>
    </location>
</feature>
<keyword evidence="7" id="KW-1133">Transmembrane helix</keyword>
<organism evidence="10">
    <name type="scientific">Triticum urartu</name>
    <name type="common">Red wild einkorn</name>
    <name type="synonym">Crithodium urartu</name>
    <dbReference type="NCBI Taxonomy" id="4572"/>
    <lineage>
        <taxon>Eukaryota</taxon>
        <taxon>Viridiplantae</taxon>
        <taxon>Streptophyta</taxon>
        <taxon>Embryophyta</taxon>
        <taxon>Tracheophyta</taxon>
        <taxon>Spermatophyta</taxon>
        <taxon>Magnoliopsida</taxon>
        <taxon>Liliopsida</taxon>
        <taxon>Poales</taxon>
        <taxon>Poaceae</taxon>
        <taxon>BOP clade</taxon>
        <taxon>Pooideae</taxon>
        <taxon>Triticodae</taxon>
        <taxon>Triticeae</taxon>
        <taxon>Triticinae</taxon>
        <taxon>Triticum</taxon>
    </lineage>
</organism>
<feature type="transmembrane region" description="Helical" evidence="7">
    <location>
        <begin position="166"/>
        <end position="187"/>
    </location>
</feature>
<comment type="pathway">
    <text evidence="2">Lipid metabolism.</text>
</comment>
<dbReference type="InterPro" id="IPR021863">
    <property type="entry name" value="FAS_N"/>
</dbReference>
<sequence length="477" mass="55081">MKGGEGQREARSQHGCELVHCRLLVRNRCCCLGPREENHQQGEEHVHPGCIILELDVLTPWDAEATLPDHGRGRCRAGKFLNENRNGIGERKVRREEKETERRSIMGAGGRMTEKEREKQELLGRTGVGAAFQRSPTDKPPFTLGQIKMAIPPHCFQRSLVKSSSYLVHDLVIVAALLYAALVWIPALPSMLQLGAWPLYWVAQGCVMFGVWVIDDIVGLVLHSWLLVPYFSRKHSHRRHHSNTGSLERDEVFVPRPKEALPWYTPYIHDNPVVRVVLIMVQLTLGWYMYLSLNTWGRPYPRFACHFDPYSPIYNDRERAQIFISDVGVLAASFAMLNFVSTFGFWWMMRVYGAPLMIVNAWLGLVTYLHHTHPALPHYDSTEWDWLRGALATMDRDYGILNRVFHNITDTHILHHLFSNIPHYHAMEATKAIKPILGEYYQIDRTPLAKATWREAKECLYIVREDSKGIFWYSNKF</sequence>
<proteinExistence type="inferred from homology"/>
<evidence type="ECO:0000313" key="10">
    <source>
        <dbReference type="EMBL" id="EMS45906.1"/>
    </source>
</evidence>